<evidence type="ECO:0000313" key="3">
    <source>
        <dbReference type="EMBL" id="CAA9357120.1"/>
    </source>
</evidence>
<feature type="compositionally biased region" description="Gly residues" evidence="1">
    <location>
        <begin position="414"/>
        <end position="441"/>
    </location>
</feature>
<feature type="transmembrane region" description="Helical" evidence="2">
    <location>
        <begin position="178"/>
        <end position="200"/>
    </location>
</feature>
<evidence type="ECO:0000256" key="2">
    <source>
        <dbReference type="SAM" id="Phobius"/>
    </source>
</evidence>
<reference evidence="3" key="1">
    <citation type="submission" date="2020-02" db="EMBL/GenBank/DDBJ databases">
        <authorList>
            <person name="Meier V. D."/>
        </authorList>
    </citation>
    <scope>NUCLEOTIDE SEQUENCE</scope>
    <source>
        <strain evidence="3">AVDCRST_MAG16</strain>
    </source>
</reference>
<keyword evidence="2" id="KW-0472">Membrane</keyword>
<protein>
    <recommendedName>
        <fullName evidence="4">TPM domain-containing protein</fullName>
    </recommendedName>
</protein>
<proteinExistence type="predicted"/>
<name>A0A6J4MG94_9ACTN</name>
<gene>
    <name evidence="3" type="ORF">AVDCRST_MAG16-2763</name>
</gene>
<evidence type="ECO:0000256" key="1">
    <source>
        <dbReference type="SAM" id="MobiDB-lite"/>
    </source>
</evidence>
<evidence type="ECO:0008006" key="4">
    <source>
        <dbReference type="Google" id="ProtNLM"/>
    </source>
</evidence>
<accession>A0A6J4MG94</accession>
<sequence>MSSASPLAGPRPTVLAGLTAVGVLVLTLLGASSAAASTVTSVESLVAQLQAEQVVLADDARVPLDVDAARDAVRSSEVQIYVAGVSAATAERAGGDAALTTSLGRGIGDSSAVVLLITDAPSVYADNGTDVGDRGVNAGQALRDTPRGQFDEAGVTDLVRDFAAAVDAQAVGGGSSTAGGLGLLPLLAVGAAGVGGYVLLSSRRAGKRRAQQLEDLRADVESLYGRLGSDVQLLAPGDDPVARQALADASERYTATGALLAKADTPGEFAAARRTAVEGIAAARVVRERLGLDPGPDVPLPEGAGPQLTEPSRVQIGEQEYEGSPSYQPGRPHYYEGGYYGGQPVPGGWYATPFWQTLLMGSVLSGGLGGHGPGTGYGSYGRRRGGGVFMGGGGLGGGGLGGLGGGRGGRRRGGGGFGGFGGGGSWGGGGRRGGRGGGGSW</sequence>
<organism evidence="3">
    <name type="scientific">uncultured Frankineae bacterium</name>
    <dbReference type="NCBI Taxonomy" id="437475"/>
    <lineage>
        <taxon>Bacteria</taxon>
        <taxon>Bacillati</taxon>
        <taxon>Actinomycetota</taxon>
        <taxon>Actinomycetes</taxon>
        <taxon>Frankiales</taxon>
        <taxon>environmental samples</taxon>
    </lineage>
</organism>
<feature type="region of interest" description="Disordered" evidence="1">
    <location>
        <begin position="406"/>
        <end position="441"/>
    </location>
</feature>
<dbReference type="EMBL" id="CADCUE010000259">
    <property type="protein sequence ID" value="CAA9357120.1"/>
    <property type="molecule type" value="Genomic_DNA"/>
</dbReference>
<keyword evidence="2" id="KW-0812">Transmembrane</keyword>
<keyword evidence="2" id="KW-1133">Transmembrane helix</keyword>
<dbReference type="AlphaFoldDB" id="A0A6J4MG94"/>